<evidence type="ECO:0000256" key="6">
    <source>
        <dbReference type="SAM" id="MobiDB-lite"/>
    </source>
</evidence>
<evidence type="ECO:0000256" key="1">
    <source>
        <dbReference type="ARBA" id="ARBA00010144"/>
    </source>
</evidence>
<feature type="compositionally biased region" description="Polar residues" evidence="6">
    <location>
        <begin position="153"/>
        <end position="162"/>
    </location>
</feature>
<evidence type="ECO:0000313" key="8">
    <source>
        <dbReference type="EMBL" id="CAG6785685.1"/>
    </source>
</evidence>
<proteinExistence type="inferred from homology"/>
<dbReference type="InterPro" id="IPR013087">
    <property type="entry name" value="Znf_C2H2_type"/>
</dbReference>
<dbReference type="InterPro" id="IPR051520">
    <property type="entry name" value="Elbow/Noc_ZnFinger"/>
</dbReference>
<reference evidence="8" key="1">
    <citation type="submission" date="2021-05" db="EMBL/GenBank/DDBJ databases">
        <authorList>
            <person name="Alioto T."/>
            <person name="Alioto T."/>
            <person name="Gomez Garrido J."/>
        </authorList>
    </citation>
    <scope>NUCLEOTIDE SEQUENCE</scope>
</reference>
<dbReference type="EMBL" id="HBUF01299869">
    <property type="protein sequence ID" value="CAG6690847.1"/>
    <property type="molecule type" value="Transcribed_RNA"/>
</dbReference>
<feature type="compositionally biased region" description="Polar residues" evidence="6">
    <location>
        <begin position="136"/>
        <end position="146"/>
    </location>
</feature>
<dbReference type="EMBL" id="HBUF01644921">
    <property type="protein sequence ID" value="CAG6785683.1"/>
    <property type="molecule type" value="Transcribed_RNA"/>
</dbReference>
<protein>
    <submittedName>
        <fullName evidence="8">Zinc finger protein Noc</fullName>
    </submittedName>
</protein>
<keyword evidence="3 5" id="KW-0863">Zinc-finger</keyword>
<dbReference type="PANTHER" id="PTHR12522:SF5">
    <property type="entry name" value="ZINC FINGER PROTEIN NOC"/>
    <property type="match status" value="1"/>
</dbReference>
<evidence type="ECO:0000256" key="3">
    <source>
        <dbReference type="ARBA" id="ARBA00022771"/>
    </source>
</evidence>
<evidence type="ECO:0000256" key="5">
    <source>
        <dbReference type="PROSITE-ProRule" id="PRU00042"/>
    </source>
</evidence>
<dbReference type="EMBL" id="HBUF01367464">
    <property type="protein sequence ID" value="CAG6724358.1"/>
    <property type="molecule type" value="Transcribed_RNA"/>
</dbReference>
<dbReference type="EMBL" id="HBUF01299870">
    <property type="protein sequence ID" value="CAG6690848.1"/>
    <property type="molecule type" value="Transcribed_RNA"/>
</dbReference>
<feature type="region of interest" description="Disordered" evidence="6">
    <location>
        <begin position="105"/>
        <end position="186"/>
    </location>
</feature>
<feature type="compositionally biased region" description="Low complexity" evidence="6">
    <location>
        <begin position="73"/>
        <end position="84"/>
    </location>
</feature>
<dbReference type="EMBL" id="HBUF01161990">
    <property type="protein sequence ID" value="CAG6650361.1"/>
    <property type="molecule type" value="Transcribed_RNA"/>
</dbReference>
<dbReference type="PROSITE" id="PS50157">
    <property type="entry name" value="ZINC_FINGER_C2H2_2"/>
    <property type="match status" value="1"/>
</dbReference>
<evidence type="ECO:0000256" key="2">
    <source>
        <dbReference type="ARBA" id="ARBA00022723"/>
    </source>
</evidence>
<dbReference type="AlphaFoldDB" id="A0A8D9FEP1"/>
<feature type="compositionally biased region" description="Basic and acidic residues" evidence="6">
    <location>
        <begin position="120"/>
        <end position="133"/>
    </location>
</feature>
<evidence type="ECO:0000256" key="4">
    <source>
        <dbReference type="ARBA" id="ARBA00022833"/>
    </source>
</evidence>
<dbReference type="PANTHER" id="PTHR12522">
    <property type="entry name" value="ZINC-FINGER PROTEIN NOLZ1-RELATED"/>
    <property type="match status" value="1"/>
</dbReference>
<keyword evidence="2" id="KW-0479">Metal-binding</keyword>
<dbReference type="EMBL" id="HBUF01161991">
    <property type="protein sequence ID" value="CAG6650362.1"/>
    <property type="molecule type" value="Transcribed_RNA"/>
</dbReference>
<dbReference type="EMBL" id="HBUF01161989">
    <property type="protein sequence ID" value="CAG6650360.1"/>
    <property type="molecule type" value="Transcribed_RNA"/>
</dbReference>
<organism evidence="8">
    <name type="scientific">Cacopsylla melanoneura</name>
    <dbReference type="NCBI Taxonomy" id="428564"/>
    <lineage>
        <taxon>Eukaryota</taxon>
        <taxon>Metazoa</taxon>
        <taxon>Ecdysozoa</taxon>
        <taxon>Arthropoda</taxon>
        <taxon>Hexapoda</taxon>
        <taxon>Insecta</taxon>
        <taxon>Pterygota</taxon>
        <taxon>Neoptera</taxon>
        <taxon>Paraneoptera</taxon>
        <taxon>Hemiptera</taxon>
        <taxon>Sternorrhyncha</taxon>
        <taxon>Psylloidea</taxon>
        <taxon>Psyllidae</taxon>
        <taxon>Psyllinae</taxon>
        <taxon>Cacopsylla</taxon>
    </lineage>
</organism>
<dbReference type="GO" id="GO:0005634">
    <property type="term" value="C:nucleus"/>
    <property type="evidence" value="ECO:0007669"/>
    <property type="project" value="TreeGrafter"/>
</dbReference>
<feature type="region of interest" description="Disordered" evidence="6">
    <location>
        <begin position="59"/>
        <end position="87"/>
    </location>
</feature>
<comment type="similarity">
    <text evidence="1">Belongs to the Elbow/Noc family.</text>
</comment>
<sequence length="415" mass="44196">MVVLESGSIMSSAGANNHNQYLQPDYLSPLPTTLDAKKSPLALLAQTCSQIGADPSTKLISSSVEKSKKSDRPTSSPSSQKSTPIDFKINDSSKLAFKPYENNVLTKKADSSRPSSKNSSSEHCEDRRSESRTPNRKSSSPGSTKAASPFDRNGSSPNSSKGASPIIRSGHDVLNGKDTPLTSFKPPTSLNSLSTDYCPPGMDPSNPAFRPPFAGAPFSPQSAALLAAAAAGYPGSVGPYVSYARVKTPSGGETLVPVCKDPYCTGCPLSMHNSLLGTCPSGCTQCDHQKNYLSSALSMIPPPHPLSYQLGRPYVCNWIAGESYCGKRFNNSEDLLQHLRSHTSQTSSSDSSALLNPLRYPNPPLSPLSMRYHPYSKPGVSASLPPSPFSPFSPLNPFYSPFSLYGQRMGAAVHP</sequence>
<name>A0A8D9FEP1_9HEMI</name>
<dbReference type="EMBL" id="HBUF01367463">
    <property type="protein sequence ID" value="CAG6724357.1"/>
    <property type="molecule type" value="Transcribed_RNA"/>
</dbReference>
<dbReference type="GO" id="GO:0045892">
    <property type="term" value="P:negative regulation of DNA-templated transcription"/>
    <property type="evidence" value="ECO:0007669"/>
    <property type="project" value="TreeGrafter"/>
</dbReference>
<dbReference type="EMBL" id="HBUF01644922">
    <property type="protein sequence ID" value="CAG6785684.1"/>
    <property type="molecule type" value="Transcribed_RNA"/>
</dbReference>
<feature type="domain" description="C2H2-type" evidence="7">
    <location>
        <begin position="314"/>
        <end position="347"/>
    </location>
</feature>
<dbReference type="GO" id="GO:0008270">
    <property type="term" value="F:zinc ion binding"/>
    <property type="evidence" value="ECO:0007669"/>
    <property type="project" value="UniProtKB-KW"/>
</dbReference>
<accession>A0A8D9FEP1</accession>
<keyword evidence="4" id="KW-0862">Zinc</keyword>
<dbReference type="EMBL" id="HBUF01644923">
    <property type="protein sequence ID" value="CAG6785685.1"/>
    <property type="molecule type" value="Transcribed_RNA"/>
</dbReference>
<evidence type="ECO:0000259" key="7">
    <source>
        <dbReference type="PROSITE" id="PS50157"/>
    </source>
</evidence>
<dbReference type="Gene3D" id="3.30.160.60">
    <property type="entry name" value="Classic Zinc Finger"/>
    <property type="match status" value="1"/>
</dbReference>
<dbReference type="EMBL" id="HBUF01299871">
    <property type="protein sequence ID" value="CAG6690849.1"/>
    <property type="molecule type" value="Transcribed_RNA"/>
</dbReference>